<proteinExistence type="predicted"/>
<dbReference type="AlphaFoldDB" id="A0A9Y2B7U4"/>
<sequence length="354" mass="38518">MNDKPQGDLADAFCRLIRENGPISLAQYMGESNARYYTSRDPLGEDADFITAPEISQVFGELIGLWLADIWVRAGRPDNVHYVELGPGRGTLASDALRAAGRYGLNPKVHFVEGSEALQLIQRGTVPGVQHHSDVTSLPEDGPLLIVANEFFDALPIRQLLRAAEGWRERMVGLEDGKLSFVFGDKPMDAAVPERWKHANQGTLLETSAASSAIMSELSDRLAAQGGAALIFDYGAKELGAGSTLQAIKAHRKVDVFAHPGDMDITAHVDFGTLRDVAERQGCRALGISTQGEWLTELGAEMRFEGLKKKSPRNIEVLDRQRHRLMADDQMGLLFKVLGVAGKGWPGDASGFLG</sequence>
<dbReference type="GO" id="GO:0032259">
    <property type="term" value="P:methylation"/>
    <property type="evidence" value="ECO:0007669"/>
    <property type="project" value="UniProtKB-KW"/>
</dbReference>
<dbReference type="GO" id="GO:0035243">
    <property type="term" value="F:protein-arginine omega-N symmetric methyltransferase activity"/>
    <property type="evidence" value="ECO:0007669"/>
    <property type="project" value="TreeGrafter"/>
</dbReference>
<keyword evidence="1 3" id="KW-0489">Methyltransferase</keyword>
<dbReference type="SUPFAM" id="SSF53335">
    <property type="entry name" value="S-adenosyl-L-methionine-dependent methyltransferases"/>
    <property type="match status" value="1"/>
</dbReference>
<dbReference type="EC" id="2.1.1.-" evidence="3"/>
<dbReference type="PANTHER" id="PTHR12049">
    <property type="entry name" value="PROTEIN ARGININE METHYLTRANSFERASE NDUFAF7, MITOCHONDRIAL"/>
    <property type="match status" value="1"/>
</dbReference>
<gene>
    <name evidence="3" type="ORF">QQX03_00850</name>
</gene>
<name>A0A9Y2B7U4_9SPHN</name>
<dbReference type="InterPro" id="IPR003788">
    <property type="entry name" value="NDUFAF7"/>
</dbReference>
<dbReference type="RefSeq" id="WP_285976003.1">
    <property type="nucleotide sequence ID" value="NZ_CP127221.1"/>
</dbReference>
<keyword evidence="4" id="KW-1185">Reference proteome</keyword>
<dbReference type="EMBL" id="CP127221">
    <property type="protein sequence ID" value="WIW95688.1"/>
    <property type="molecule type" value="Genomic_DNA"/>
</dbReference>
<evidence type="ECO:0000256" key="2">
    <source>
        <dbReference type="ARBA" id="ARBA00022679"/>
    </source>
</evidence>
<evidence type="ECO:0000313" key="3">
    <source>
        <dbReference type="EMBL" id="WIW95688.1"/>
    </source>
</evidence>
<keyword evidence="2 3" id="KW-0808">Transferase</keyword>
<accession>A0A9Y2B7U4</accession>
<protein>
    <submittedName>
        <fullName evidence="3">SAM-dependent methyltransferase</fullName>
        <ecNumber evidence="3">2.1.1.-</ecNumber>
    </submittedName>
</protein>
<dbReference type="KEGG" id="arue:QQX03_00850"/>
<dbReference type="InterPro" id="IPR029063">
    <property type="entry name" value="SAM-dependent_MTases_sf"/>
</dbReference>
<dbReference type="Pfam" id="PF02636">
    <property type="entry name" value="Methyltransf_28"/>
    <property type="match status" value="1"/>
</dbReference>
<dbReference type="InterPro" id="IPR038375">
    <property type="entry name" value="NDUFAF7_sf"/>
</dbReference>
<evidence type="ECO:0000256" key="1">
    <source>
        <dbReference type="ARBA" id="ARBA00022603"/>
    </source>
</evidence>
<dbReference type="Gene3D" id="3.40.50.12710">
    <property type="match status" value="1"/>
</dbReference>
<organism evidence="3 4">
    <name type="scientific">Altererythrobacter rubellus</name>
    <dbReference type="NCBI Taxonomy" id="2173831"/>
    <lineage>
        <taxon>Bacteria</taxon>
        <taxon>Pseudomonadati</taxon>
        <taxon>Pseudomonadota</taxon>
        <taxon>Alphaproteobacteria</taxon>
        <taxon>Sphingomonadales</taxon>
        <taxon>Erythrobacteraceae</taxon>
        <taxon>Altererythrobacter</taxon>
    </lineage>
</organism>
<evidence type="ECO:0000313" key="4">
    <source>
        <dbReference type="Proteomes" id="UP001231445"/>
    </source>
</evidence>
<reference evidence="3 4" key="1">
    <citation type="submission" date="2023-06" db="EMBL/GenBank/DDBJ databases">
        <title>Altererythrobacter rubellus NBRC 112769 genome.</title>
        <authorList>
            <person name="Zhang K."/>
        </authorList>
    </citation>
    <scope>NUCLEOTIDE SEQUENCE [LARGE SCALE GENOMIC DNA]</scope>
    <source>
        <strain evidence="3 4">NBRC 112769</strain>
    </source>
</reference>
<dbReference type="Proteomes" id="UP001231445">
    <property type="component" value="Chromosome"/>
</dbReference>
<dbReference type="PANTHER" id="PTHR12049:SF7">
    <property type="entry name" value="PROTEIN ARGININE METHYLTRANSFERASE NDUFAF7, MITOCHONDRIAL"/>
    <property type="match status" value="1"/>
</dbReference>